<dbReference type="InterPro" id="IPR052159">
    <property type="entry name" value="Competence_DNA_uptake"/>
</dbReference>
<dbReference type="PANTHER" id="PTHR30619">
    <property type="entry name" value="DNA INTERNALIZATION/COMPETENCE PROTEIN COMEC/REC2"/>
    <property type="match status" value="1"/>
</dbReference>
<dbReference type="InterPro" id="IPR001279">
    <property type="entry name" value="Metallo-B-lactamas"/>
</dbReference>
<dbReference type="EMBL" id="AP028127">
    <property type="protein sequence ID" value="BEH92035.1"/>
    <property type="molecule type" value="Genomic_DNA"/>
</dbReference>
<feature type="signal peptide" evidence="1">
    <location>
        <begin position="1"/>
        <end position="23"/>
    </location>
</feature>
<dbReference type="Gene3D" id="3.60.15.10">
    <property type="entry name" value="Ribonuclease Z/Hydroxyacylglutathione hydrolase-like"/>
    <property type="match status" value="1"/>
</dbReference>
<dbReference type="RefSeq" id="WP_237658893.1">
    <property type="nucleotide sequence ID" value="NZ_AP028127.1"/>
</dbReference>
<dbReference type="CDD" id="cd07731">
    <property type="entry name" value="ComA-like_MBL-fold"/>
    <property type="match status" value="1"/>
</dbReference>
<evidence type="ECO:0000259" key="2">
    <source>
        <dbReference type="Pfam" id="PF00753"/>
    </source>
</evidence>
<proteinExistence type="predicted"/>
<dbReference type="Proteomes" id="UP001432099">
    <property type="component" value="Chromosome"/>
</dbReference>
<dbReference type="PANTHER" id="PTHR30619:SF1">
    <property type="entry name" value="RECOMBINATION PROTEIN 2"/>
    <property type="match status" value="1"/>
</dbReference>
<dbReference type="InterPro" id="IPR036866">
    <property type="entry name" value="RibonucZ/Hydroxyglut_hydro"/>
</dbReference>
<sequence>MRKTSSLKLAFTSLISTLLICLSGCEGTTSTNGPQLNTKANLSPAPLTIDILATGKSDCIIIQIQDKTVMIDTGLDENGETITDFLKKENIDTIDYLIISHLDKDHIGGADIILDEGIEVQNVIQPNYSRDTKQHKEYVKALEKHDIKPTLLTSDTVLEVNGATIIVSAPLREEYEQSNDYSLITSLSYKNQSFLFAGDAEAIRISEFLASNPHAYTLLKVPHHGKYSDNLEELLQMTTPDYGIITCSEDEYPDQKVLDLLTKYQVQTLLTSDGPIIIRSDGQQITVNQQLTSTLSLKQKGD</sequence>
<dbReference type="SUPFAM" id="SSF56281">
    <property type="entry name" value="Metallo-hydrolase/oxidoreductase"/>
    <property type="match status" value="1"/>
</dbReference>
<dbReference type="Pfam" id="PF00753">
    <property type="entry name" value="Lactamase_B"/>
    <property type="match status" value="1"/>
</dbReference>
<evidence type="ECO:0000256" key="1">
    <source>
        <dbReference type="SAM" id="SignalP"/>
    </source>
</evidence>
<evidence type="ECO:0000313" key="4">
    <source>
        <dbReference type="Proteomes" id="UP001432099"/>
    </source>
</evidence>
<feature type="domain" description="Metallo-beta-lactamase" evidence="2">
    <location>
        <begin position="55"/>
        <end position="245"/>
    </location>
</feature>
<name>A0ABN6ZJB4_9FIRM</name>
<dbReference type="InterPro" id="IPR035681">
    <property type="entry name" value="ComA-like_MBL"/>
</dbReference>
<keyword evidence="1" id="KW-0732">Signal</keyword>
<gene>
    <name evidence="3" type="ORF">T23_21370</name>
</gene>
<organism evidence="3 4">
    <name type="scientific">Turicibacter faecis</name>
    <dbReference type="NCBI Taxonomy" id="2963365"/>
    <lineage>
        <taxon>Bacteria</taxon>
        <taxon>Bacillati</taxon>
        <taxon>Bacillota</taxon>
        <taxon>Erysipelotrichia</taxon>
        <taxon>Erysipelotrichales</taxon>
        <taxon>Turicibacteraceae</taxon>
        <taxon>Turicibacter</taxon>
    </lineage>
</organism>
<accession>A0ABN6ZJB4</accession>
<reference evidence="3" key="1">
    <citation type="journal article" date="2024" name="Int. J. Syst. Evol. Microbiol.">
        <title>Turicibacter faecis sp. nov., isolated from faeces of heart failure mouse model.</title>
        <authorList>
            <person name="Imamura Y."/>
            <person name="Motooka D."/>
            <person name="Nakajima Y."/>
            <person name="Ito S."/>
            <person name="Kitakaze M."/>
            <person name="Iida T."/>
            <person name="Nakamura S."/>
        </authorList>
    </citation>
    <scope>NUCLEOTIDE SEQUENCE</scope>
    <source>
        <strain evidence="3">TC023</strain>
    </source>
</reference>
<keyword evidence="4" id="KW-1185">Reference proteome</keyword>
<evidence type="ECO:0000313" key="3">
    <source>
        <dbReference type="EMBL" id="BEH92035.1"/>
    </source>
</evidence>
<feature type="chain" id="PRO_5047081260" evidence="1">
    <location>
        <begin position="24"/>
        <end position="302"/>
    </location>
</feature>
<protein>
    <submittedName>
        <fullName evidence="3">MBL fold protein</fullName>
    </submittedName>
</protein>